<feature type="domain" description="Histidine kinase" evidence="7">
    <location>
        <begin position="732"/>
        <end position="963"/>
    </location>
</feature>
<dbReference type="SUPFAM" id="SSF47384">
    <property type="entry name" value="Homodimeric domain of signal transducing histidine kinase"/>
    <property type="match status" value="1"/>
</dbReference>
<evidence type="ECO:0000259" key="7">
    <source>
        <dbReference type="PROSITE" id="PS50109"/>
    </source>
</evidence>
<dbReference type="GO" id="GO:0000155">
    <property type="term" value="F:phosphorelay sensor kinase activity"/>
    <property type="evidence" value="ECO:0007669"/>
    <property type="project" value="InterPro"/>
</dbReference>
<dbReference type="AlphaFoldDB" id="A0A8J3MYU9"/>
<dbReference type="InterPro" id="IPR036890">
    <property type="entry name" value="HATPase_C_sf"/>
</dbReference>
<dbReference type="Proteomes" id="UP000612362">
    <property type="component" value="Unassembled WGS sequence"/>
</dbReference>
<keyword evidence="4" id="KW-0808">Transferase</keyword>
<gene>
    <name evidence="9" type="ORF">KSX_82230</name>
</gene>
<dbReference type="PROSITE" id="PS50109">
    <property type="entry name" value="HIS_KIN"/>
    <property type="match status" value="1"/>
</dbReference>
<dbReference type="SMART" id="SM00388">
    <property type="entry name" value="HisKA"/>
    <property type="match status" value="1"/>
</dbReference>
<dbReference type="PANTHER" id="PTHR43547:SF2">
    <property type="entry name" value="HYBRID SIGNAL TRANSDUCTION HISTIDINE KINASE C"/>
    <property type="match status" value="1"/>
</dbReference>
<dbReference type="FunFam" id="3.30.565.10:FF:000006">
    <property type="entry name" value="Sensor histidine kinase WalK"/>
    <property type="match status" value="1"/>
</dbReference>
<dbReference type="PROSITE" id="PS50113">
    <property type="entry name" value="PAC"/>
    <property type="match status" value="1"/>
</dbReference>
<dbReference type="InterPro" id="IPR035965">
    <property type="entry name" value="PAS-like_dom_sf"/>
</dbReference>
<evidence type="ECO:0000259" key="8">
    <source>
        <dbReference type="PROSITE" id="PS50113"/>
    </source>
</evidence>
<evidence type="ECO:0000313" key="9">
    <source>
        <dbReference type="EMBL" id="GHO50060.1"/>
    </source>
</evidence>
<keyword evidence="10" id="KW-1185">Reference proteome</keyword>
<dbReference type="SUPFAM" id="SSF55781">
    <property type="entry name" value="GAF domain-like"/>
    <property type="match status" value="3"/>
</dbReference>
<proteinExistence type="predicted"/>
<feature type="domain" description="PAC" evidence="8">
    <location>
        <begin position="473"/>
        <end position="526"/>
    </location>
</feature>
<dbReference type="InterPro" id="IPR003661">
    <property type="entry name" value="HisK_dim/P_dom"/>
</dbReference>
<keyword evidence="3" id="KW-0597">Phosphoprotein</keyword>
<evidence type="ECO:0000313" key="10">
    <source>
        <dbReference type="Proteomes" id="UP000612362"/>
    </source>
</evidence>
<dbReference type="InterPro" id="IPR003018">
    <property type="entry name" value="GAF"/>
</dbReference>
<name>A0A8J3MYU9_9CHLR</name>
<dbReference type="InterPro" id="IPR029016">
    <property type="entry name" value="GAF-like_dom_sf"/>
</dbReference>
<dbReference type="InterPro" id="IPR000700">
    <property type="entry name" value="PAS-assoc_C"/>
</dbReference>
<dbReference type="Gene3D" id="3.30.565.10">
    <property type="entry name" value="Histidine kinase-like ATPase, C-terminal domain"/>
    <property type="match status" value="1"/>
</dbReference>
<keyword evidence="6" id="KW-0902">Two-component regulatory system</keyword>
<evidence type="ECO:0000256" key="4">
    <source>
        <dbReference type="ARBA" id="ARBA00022679"/>
    </source>
</evidence>
<dbReference type="Pfam" id="PF08448">
    <property type="entry name" value="PAS_4"/>
    <property type="match status" value="1"/>
</dbReference>
<dbReference type="InterPro" id="IPR013656">
    <property type="entry name" value="PAS_4"/>
</dbReference>
<dbReference type="InterPro" id="IPR005467">
    <property type="entry name" value="His_kinase_dom"/>
</dbReference>
<dbReference type="Pfam" id="PF02518">
    <property type="entry name" value="HATPase_c"/>
    <property type="match status" value="1"/>
</dbReference>
<dbReference type="SUPFAM" id="SSF55785">
    <property type="entry name" value="PYP-like sensor domain (PAS domain)"/>
    <property type="match status" value="1"/>
</dbReference>
<dbReference type="Pfam" id="PF01590">
    <property type="entry name" value="GAF"/>
    <property type="match status" value="1"/>
</dbReference>
<evidence type="ECO:0000256" key="3">
    <source>
        <dbReference type="ARBA" id="ARBA00022553"/>
    </source>
</evidence>
<comment type="catalytic activity">
    <reaction evidence="1">
        <text>ATP + protein L-histidine = ADP + protein N-phospho-L-histidine.</text>
        <dbReference type="EC" id="2.7.13.3"/>
    </reaction>
</comment>
<dbReference type="SMART" id="SM00065">
    <property type="entry name" value="GAF"/>
    <property type="match status" value="3"/>
</dbReference>
<comment type="caution">
    <text evidence="9">The sequence shown here is derived from an EMBL/GenBank/DDBJ whole genome shotgun (WGS) entry which is preliminary data.</text>
</comment>
<keyword evidence="5" id="KW-0418">Kinase</keyword>
<dbReference type="SUPFAM" id="SSF55874">
    <property type="entry name" value="ATPase domain of HSP90 chaperone/DNA topoisomerase II/histidine kinase"/>
    <property type="match status" value="1"/>
</dbReference>
<dbReference type="PRINTS" id="PR00344">
    <property type="entry name" value="BCTRLSENSOR"/>
</dbReference>
<dbReference type="PANTHER" id="PTHR43547">
    <property type="entry name" value="TWO-COMPONENT HISTIDINE KINASE"/>
    <property type="match status" value="1"/>
</dbReference>
<protein>
    <recommendedName>
        <fullName evidence="2">histidine kinase</fullName>
        <ecNumber evidence="2">2.7.13.3</ecNumber>
    </recommendedName>
</protein>
<dbReference type="InterPro" id="IPR000014">
    <property type="entry name" value="PAS"/>
</dbReference>
<dbReference type="Gene3D" id="3.30.450.40">
    <property type="match status" value="3"/>
</dbReference>
<dbReference type="Gene3D" id="3.30.450.20">
    <property type="entry name" value="PAS domain"/>
    <property type="match status" value="1"/>
</dbReference>
<dbReference type="CDD" id="cd00075">
    <property type="entry name" value="HATPase"/>
    <property type="match status" value="1"/>
</dbReference>
<dbReference type="SMART" id="SM00387">
    <property type="entry name" value="HATPase_c"/>
    <property type="match status" value="1"/>
</dbReference>
<dbReference type="RefSeq" id="WP_220199127.1">
    <property type="nucleotide sequence ID" value="NZ_BNJF01000007.1"/>
</dbReference>
<dbReference type="EC" id="2.7.13.3" evidence="2"/>
<evidence type="ECO:0000256" key="2">
    <source>
        <dbReference type="ARBA" id="ARBA00012438"/>
    </source>
</evidence>
<dbReference type="InterPro" id="IPR003594">
    <property type="entry name" value="HATPase_dom"/>
</dbReference>
<dbReference type="InterPro" id="IPR004358">
    <property type="entry name" value="Sig_transdc_His_kin-like_C"/>
</dbReference>
<organism evidence="9 10">
    <name type="scientific">Ktedonospora formicarum</name>
    <dbReference type="NCBI Taxonomy" id="2778364"/>
    <lineage>
        <taxon>Bacteria</taxon>
        <taxon>Bacillati</taxon>
        <taxon>Chloroflexota</taxon>
        <taxon>Ktedonobacteria</taxon>
        <taxon>Ktedonobacterales</taxon>
        <taxon>Ktedonobacteraceae</taxon>
        <taxon>Ktedonospora</taxon>
    </lineage>
</organism>
<dbReference type="Pfam" id="PF00512">
    <property type="entry name" value="HisKA"/>
    <property type="match status" value="1"/>
</dbReference>
<dbReference type="InterPro" id="IPR036097">
    <property type="entry name" value="HisK_dim/P_sf"/>
</dbReference>
<accession>A0A8J3MYU9</accession>
<evidence type="ECO:0000256" key="6">
    <source>
        <dbReference type="ARBA" id="ARBA00023012"/>
    </source>
</evidence>
<dbReference type="CDD" id="cd00130">
    <property type="entry name" value="PAS"/>
    <property type="match status" value="1"/>
</dbReference>
<sequence>MPGEQSISINNEEHTRLRNALRESELLRELSELLASSLDPTHILQVLVRRTTEVCEVQRCAVWLLDESQAFFHPSAYHFNASHLTPKALQVADHVWHRSRFPFDDHIIQHLVRNQFCLTVTDLPNTPSPHMRLLADKFLVRSILLIALMREGKPVGIMSLDNPEQDTIFSTEQQQLARAIGQQAALTIHNARLYQQAQNERKRAERLIHRAQSINQVATAVNSGEELPVVLRIAAQQLKQGSEPMEAAITILDQGTLTLQALTYHDQTITPHEQAAFLLPTLPHCQQVADTGNILFVSRGQADPDEQSWFHNLGLEQVLIVPLMGGTRSQSSRHTERGQTRCLGLAFVGFPRQARPPSRGFRAYTLDIAAQCALAIERSQILEEVRQTASLATERANTLDAIFNAMSEGVLVLDMQGKAILSNNTARRILEFPFGTPIHLSSLTRNRHISNLRGKPIPPDRFPIARALKGEYIRGERYITNTLEGSERIIEVNVAPLQDASQQQIGIVSAFRDVSEQARGERRVRRALDTMLHAAEAISGITDLHPMLHSLLTKMLITLHCDRGMVQLYNQEQQRFEPFISIGFAPEEIEPWHQEQQIWLTPGEGQYTGFSEQLLTGHALQISGEQCPDNPNPFLQTMLLAAPIMHNTNLQGVVLLDRSTTLRKEQDTKEETTRPLRNPIFNVWDLATAEGIARFAGLAMEQMRWQEEAANARANEELMRQSNNLKDEFLDITAHEFRTPLTIIVAHSQMMERALRKHPQLDAVLQRKLDESIAIIDHQAHQLTNIVNTFLEVTRLNRGQIELHTEELDLERIIEQAVNTQAATTSKHTISCHIQHTSLPYQLLGDEARLSQVFANLLQNAIKYSPFGGPITITLEQQRNERGDPLVLARIQDKGIGIPPDALAHLFERFYRAPNSDSGNRGVGLGLYVVAQFLHLHGGTIHVESSGVPGEGSSFILTLPLLERSDAIHE</sequence>
<evidence type="ECO:0000256" key="5">
    <source>
        <dbReference type="ARBA" id="ARBA00022777"/>
    </source>
</evidence>
<reference evidence="9" key="1">
    <citation type="submission" date="2020-10" db="EMBL/GenBank/DDBJ databases">
        <title>Taxonomic study of unclassified bacteria belonging to the class Ktedonobacteria.</title>
        <authorList>
            <person name="Yabe S."/>
            <person name="Wang C.M."/>
            <person name="Zheng Y."/>
            <person name="Sakai Y."/>
            <person name="Cavaletti L."/>
            <person name="Monciardini P."/>
            <person name="Donadio S."/>
        </authorList>
    </citation>
    <scope>NUCLEOTIDE SEQUENCE</scope>
    <source>
        <strain evidence="9">SOSP1-1</strain>
    </source>
</reference>
<dbReference type="Gene3D" id="1.10.287.130">
    <property type="match status" value="1"/>
</dbReference>
<dbReference type="CDD" id="cd00082">
    <property type="entry name" value="HisKA"/>
    <property type="match status" value="1"/>
</dbReference>
<evidence type="ECO:0000256" key="1">
    <source>
        <dbReference type="ARBA" id="ARBA00000085"/>
    </source>
</evidence>
<dbReference type="EMBL" id="BNJF01000007">
    <property type="protein sequence ID" value="GHO50060.1"/>
    <property type="molecule type" value="Genomic_DNA"/>
</dbReference>